<comment type="caution">
    <text evidence="1">The sequence shown here is derived from an EMBL/GenBank/DDBJ whole genome shotgun (WGS) entry which is preliminary data.</text>
</comment>
<dbReference type="Proteomes" id="UP000527355">
    <property type="component" value="Unassembled WGS sequence"/>
</dbReference>
<dbReference type="EMBL" id="JABWUV010000015">
    <property type="protein sequence ID" value="KAF6303969.1"/>
    <property type="molecule type" value="Genomic_DNA"/>
</dbReference>
<name>A0A7J7TTQ3_MYOMY</name>
<accession>A0A7J7TTQ3</accession>
<keyword evidence="2" id="KW-1185">Reference proteome</keyword>
<dbReference type="AlphaFoldDB" id="A0A7J7TTQ3"/>
<protein>
    <submittedName>
        <fullName evidence="1">Uncharacterized protein</fullName>
    </submittedName>
</protein>
<gene>
    <name evidence="1" type="ORF">mMyoMyo1_008952</name>
</gene>
<reference evidence="1 2" key="1">
    <citation type="journal article" date="2020" name="Nature">
        <title>Six reference-quality genomes reveal evolution of bat adaptations.</title>
        <authorList>
            <person name="Jebb D."/>
            <person name="Huang Z."/>
            <person name="Pippel M."/>
            <person name="Hughes G.M."/>
            <person name="Lavrichenko K."/>
            <person name="Devanna P."/>
            <person name="Winkler S."/>
            <person name="Jermiin L.S."/>
            <person name="Skirmuntt E.C."/>
            <person name="Katzourakis A."/>
            <person name="Burkitt-Gray L."/>
            <person name="Ray D.A."/>
            <person name="Sullivan K.A.M."/>
            <person name="Roscito J.G."/>
            <person name="Kirilenko B.M."/>
            <person name="Davalos L.M."/>
            <person name="Corthals A.P."/>
            <person name="Power M.L."/>
            <person name="Jones G."/>
            <person name="Ransome R.D."/>
            <person name="Dechmann D.K.N."/>
            <person name="Locatelli A.G."/>
            <person name="Puechmaille S.J."/>
            <person name="Fedrigo O."/>
            <person name="Jarvis E.D."/>
            <person name="Hiller M."/>
            <person name="Vernes S.C."/>
            <person name="Myers E.W."/>
            <person name="Teeling E.C."/>
        </authorList>
    </citation>
    <scope>NUCLEOTIDE SEQUENCE [LARGE SCALE GENOMIC DNA]</scope>
    <source>
        <strain evidence="1">MMyoMyo1</strain>
        <tissue evidence="1">Flight muscle</tissue>
    </source>
</reference>
<evidence type="ECO:0000313" key="1">
    <source>
        <dbReference type="EMBL" id="KAF6303969.1"/>
    </source>
</evidence>
<proteinExistence type="predicted"/>
<evidence type="ECO:0000313" key="2">
    <source>
        <dbReference type="Proteomes" id="UP000527355"/>
    </source>
</evidence>
<organism evidence="1 2">
    <name type="scientific">Myotis myotis</name>
    <name type="common">Greater mouse-eared bat</name>
    <name type="synonym">Vespertilio myotis</name>
    <dbReference type="NCBI Taxonomy" id="51298"/>
    <lineage>
        <taxon>Eukaryota</taxon>
        <taxon>Metazoa</taxon>
        <taxon>Chordata</taxon>
        <taxon>Craniata</taxon>
        <taxon>Vertebrata</taxon>
        <taxon>Euteleostomi</taxon>
        <taxon>Mammalia</taxon>
        <taxon>Eutheria</taxon>
        <taxon>Laurasiatheria</taxon>
        <taxon>Chiroptera</taxon>
        <taxon>Yangochiroptera</taxon>
        <taxon>Vespertilionidae</taxon>
        <taxon>Myotis</taxon>
    </lineage>
</organism>
<sequence length="156" mass="16849">MLWHTSVLHFHECTRGPVHEFVHRWGPSGWPSGIGLKPAVQHYRQLLPAAHAQPGPAVLASGSHPVGPDQERLTLPQQWSPAMSPVSGTLPRGVACGIRLKLALRYPPRGPGLRDGSGQAEGPHQCTIRLGRDRRRAPGCVWPISLSPDQPTLAAS</sequence>